<sequence>MPMQRDMNFSIRWKRQAGELMGGKKDRERFCIKFNENDPAHDAVIRLLEKQGPRSKAQFLVNAVLHYINCPETPDIAIPQTIDRAAIEEIVAEILGRKENVRQTEDKTEIKSETIWKQGAFKSEKKPDGEYPPKEMDQATRALIADTMSAFRSN</sequence>
<keyword evidence="2" id="KW-1185">Reference proteome</keyword>
<organism evidence="1 2">
    <name type="scientific">Acetatifactor muris</name>
    <dbReference type="NCBI Taxonomy" id="879566"/>
    <lineage>
        <taxon>Bacteria</taxon>
        <taxon>Bacillati</taxon>
        <taxon>Bacillota</taxon>
        <taxon>Clostridia</taxon>
        <taxon>Lachnospirales</taxon>
        <taxon>Lachnospiraceae</taxon>
        <taxon>Acetatifactor</taxon>
    </lineage>
</organism>
<name>A0A2K4ZBI8_9FIRM</name>
<dbReference type="Proteomes" id="UP000236311">
    <property type="component" value="Unassembled WGS sequence"/>
</dbReference>
<evidence type="ECO:0000313" key="2">
    <source>
        <dbReference type="Proteomes" id="UP000236311"/>
    </source>
</evidence>
<protein>
    <submittedName>
        <fullName evidence="1">Uncharacterized protein</fullName>
    </submittedName>
</protein>
<gene>
    <name evidence="1" type="ORF">AMURIS_00529</name>
</gene>
<dbReference type="AlphaFoldDB" id="A0A2K4ZBI8"/>
<proteinExistence type="predicted"/>
<accession>A0A2K4ZBI8</accession>
<evidence type="ECO:0000313" key="1">
    <source>
        <dbReference type="EMBL" id="SOY27824.1"/>
    </source>
</evidence>
<dbReference type="EMBL" id="OFSM01000002">
    <property type="protein sequence ID" value="SOY27824.1"/>
    <property type="molecule type" value="Genomic_DNA"/>
</dbReference>
<reference evidence="1 2" key="1">
    <citation type="submission" date="2018-01" db="EMBL/GenBank/DDBJ databases">
        <authorList>
            <person name="Gaut B.S."/>
            <person name="Morton B.R."/>
            <person name="Clegg M.T."/>
            <person name="Duvall M.R."/>
        </authorList>
    </citation>
    <scope>NUCLEOTIDE SEQUENCE [LARGE SCALE GENOMIC DNA]</scope>
    <source>
        <strain evidence="1">GP69</strain>
    </source>
</reference>